<feature type="transmembrane region" description="Helical" evidence="1">
    <location>
        <begin position="214"/>
        <end position="237"/>
    </location>
</feature>
<proteinExistence type="predicted"/>
<evidence type="ECO:0000256" key="1">
    <source>
        <dbReference type="SAM" id="Phobius"/>
    </source>
</evidence>
<keyword evidence="1" id="KW-0472">Membrane</keyword>
<dbReference type="Proteomes" id="UP001163105">
    <property type="component" value="Unassembled WGS sequence"/>
</dbReference>
<feature type="transmembrane region" description="Helical" evidence="1">
    <location>
        <begin position="185"/>
        <end position="208"/>
    </location>
</feature>
<organism evidence="3 4">
    <name type="scientific">Purpureocillium lavendulum</name>
    <dbReference type="NCBI Taxonomy" id="1247861"/>
    <lineage>
        <taxon>Eukaryota</taxon>
        <taxon>Fungi</taxon>
        <taxon>Dikarya</taxon>
        <taxon>Ascomycota</taxon>
        <taxon>Pezizomycotina</taxon>
        <taxon>Sordariomycetes</taxon>
        <taxon>Hypocreomycetidae</taxon>
        <taxon>Hypocreales</taxon>
        <taxon>Ophiocordycipitaceae</taxon>
        <taxon>Purpureocillium</taxon>
    </lineage>
</organism>
<gene>
    <name evidence="3" type="ORF">O9K51_03913</name>
</gene>
<evidence type="ECO:0000313" key="3">
    <source>
        <dbReference type="EMBL" id="KAJ6442738.1"/>
    </source>
</evidence>
<name>A0AB34FTB2_9HYPO</name>
<protein>
    <submittedName>
        <fullName evidence="3">Uncharacterized protein</fullName>
    </submittedName>
</protein>
<evidence type="ECO:0000256" key="2">
    <source>
        <dbReference type="SAM" id="SignalP"/>
    </source>
</evidence>
<dbReference type="EMBL" id="JAQHRD010000003">
    <property type="protein sequence ID" value="KAJ6442738.1"/>
    <property type="molecule type" value="Genomic_DNA"/>
</dbReference>
<feature type="transmembrane region" description="Helical" evidence="1">
    <location>
        <begin position="150"/>
        <end position="173"/>
    </location>
</feature>
<reference evidence="3" key="1">
    <citation type="submission" date="2023-01" db="EMBL/GenBank/DDBJ databases">
        <title>The growth and conidiation of Purpureocillium lavendulum are regulated by nitrogen source and histone H3K14 acetylation.</title>
        <authorList>
            <person name="Tang P."/>
            <person name="Han J."/>
            <person name="Zhang C."/>
            <person name="Tang P."/>
            <person name="Qi F."/>
            <person name="Zhang K."/>
            <person name="Liang L."/>
        </authorList>
    </citation>
    <scope>NUCLEOTIDE SEQUENCE</scope>
    <source>
        <strain evidence="3">YMF1.00683</strain>
    </source>
</reference>
<feature type="signal peptide" evidence="2">
    <location>
        <begin position="1"/>
        <end position="17"/>
    </location>
</feature>
<keyword evidence="2" id="KW-0732">Signal</keyword>
<keyword evidence="4" id="KW-1185">Reference proteome</keyword>
<dbReference type="AlphaFoldDB" id="A0AB34FTB2"/>
<keyword evidence="1" id="KW-0812">Transmembrane</keyword>
<feature type="chain" id="PRO_5044250831" evidence="2">
    <location>
        <begin position="18"/>
        <end position="245"/>
    </location>
</feature>
<evidence type="ECO:0000313" key="4">
    <source>
        <dbReference type="Proteomes" id="UP001163105"/>
    </source>
</evidence>
<keyword evidence="1" id="KW-1133">Transmembrane helix</keyword>
<sequence length="245" mass="24538">MKATFISIAALAATAIAAPFRPQARQLGDISPVNDAVDIVDGTVVEDLGVGEIVDSVVDKRVADIANVAEIANVADIITLVTSLTEGVTSHTGAINKTLAAVQGGEITKDDAAKQVAEQLQGVHFKLTDVVTKLLGAGGLNVADGDVDKVLVLVIALVSEVLATVKALVTILGIRAELISVLHSVFNIVSSLLATLVGLLAGLLPGLVGALSPLLAGLGNGLLAPLLAPVVGLLAALSAPGGIPL</sequence>
<comment type="caution">
    <text evidence="3">The sequence shown here is derived from an EMBL/GenBank/DDBJ whole genome shotgun (WGS) entry which is preliminary data.</text>
</comment>
<accession>A0AB34FTB2</accession>